<dbReference type="Proteomes" id="UP000264820">
    <property type="component" value="Unplaced"/>
</dbReference>
<keyword evidence="4" id="KW-0472">Membrane</keyword>
<dbReference type="GO" id="GO:0005874">
    <property type="term" value="C:microtubule"/>
    <property type="evidence" value="ECO:0007669"/>
    <property type="project" value="InterPro"/>
</dbReference>
<keyword evidence="4" id="KW-0963">Cytoplasm</keyword>
<gene>
    <name evidence="4" type="primary">ATAT1</name>
    <name evidence="4" type="synonym">MEC17</name>
</gene>
<dbReference type="Pfam" id="PF05301">
    <property type="entry name" value="Acetyltransf_16"/>
    <property type="match status" value="1"/>
</dbReference>
<keyword evidence="4" id="KW-0965">Cell junction</keyword>
<name>A0A3Q2YQ55_HIPCM</name>
<keyword evidence="4" id="KW-0966">Cell projection</keyword>
<comment type="similarity">
    <text evidence="4">Belongs to the acetyltransferase ATAT1 family.</text>
</comment>
<organism evidence="6 7">
    <name type="scientific">Hippocampus comes</name>
    <name type="common">Tiger tail seahorse</name>
    <dbReference type="NCBI Taxonomy" id="109280"/>
    <lineage>
        <taxon>Eukaryota</taxon>
        <taxon>Metazoa</taxon>
        <taxon>Chordata</taxon>
        <taxon>Craniata</taxon>
        <taxon>Vertebrata</taxon>
        <taxon>Euteleostomi</taxon>
        <taxon>Actinopterygii</taxon>
        <taxon>Neopterygii</taxon>
        <taxon>Teleostei</taxon>
        <taxon>Neoteleostei</taxon>
        <taxon>Acanthomorphata</taxon>
        <taxon>Syngnathiaria</taxon>
        <taxon>Syngnathiformes</taxon>
        <taxon>Syngnathoidei</taxon>
        <taxon>Syngnathidae</taxon>
        <taxon>Hippocampus</taxon>
    </lineage>
</organism>
<evidence type="ECO:0000313" key="6">
    <source>
        <dbReference type="Ensembl" id="ENSHCOP00000020731.1"/>
    </source>
</evidence>
<dbReference type="GO" id="GO:0005905">
    <property type="term" value="C:clathrin-coated pit"/>
    <property type="evidence" value="ECO:0007669"/>
    <property type="project" value="UniProtKB-SubCell"/>
</dbReference>
<dbReference type="EC" id="2.3.1.108" evidence="4"/>
<comment type="subcellular location">
    <subcellularLocation>
        <location evidence="4">Cytoplasm</location>
    </subcellularLocation>
    <subcellularLocation>
        <location evidence="4">Membrane</location>
        <location evidence="4">Clathrin-coated pit</location>
    </subcellularLocation>
    <subcellularLocation>
        <location evidence="4">Cell junction</location>
        <location evidence="4">Focal adhesion</location>
    </subcellularLocation>
    <subcellularLocation>
        <location evidence="4">Cell projection</location>
        <location evidence="4">Axon</location>
    </subcellularLocation>
    <subcellularLocation>
        <location evidence="4">Cytoplasm</location>
        <location evidence="4">Cytoskeleton</location>
    </subcellularLocation>
    <subcellularLocation>
        <location evidence="4">Cytoplasm</location>
        <location evidence="4">Cytoskeleton</location>
        <location evidence="4">Spindle</location>
    </subcellularLocation>
</comment>
<evidence type="ECO:0000313" key="7">
    <source>
        <dbReference type="Proteomes" id="UP000264820"/>
    </source>
</evidence>
<dbReference type="GO" id="GO:0070507">
    <property type="term" value="P:regulation of microtubule cytoskeleton organization"/>
    <property type="evidence" value="ECO:0007669"/>
    <property type="project" value="UniProtKB-UniRule"/>
</dbReference>
<protein>
    <recommendedName>
        <fullName evidence="4">Alpha-tubulin N-acetyltransferase 1</fullName>
        <shortName evidence="4">Alpha-TAT</shortName>
        <shortName evidence="4">Alpha-TAT1</shortName>
        <shortName evidence="4">TAT</shortName>
        <ecNumber evidence="4">2.3.1.108</ecNumber>
    </recommendedName>
    <alternativeName>
        <fullName evidence="4">Acetyltransferase mec-17 homolog</fullName>
    </alternativeName>
</protein>
<feature type="site" description="Crucial for catalytic activity" evidence="4">
    <location>
        <position position="51"/>
    </location>
</feature>
<dbReference type="PROSITE" id="PS51730">
    <property type="entry name" value="GNAT_ATAT"/>
    <property type="match status" value="1"/>
</dbReference>
<dbReference type="InterPro" id="IPR007965">
    <property type="entry name" value="GNAT_ATAT"/>
</dbReference>
<dbReference type="GO" id="GO:0019799">
    <property type="term" value="F:tubulin N-acetyltransferase activity"/>
    <property type="evidence" value="ECO:0007669"/>
    <property type="project" value="UniProtKB-UniRule"/>
</dbReference>
<evidence type="ECO:0000256" key="4">
    <source>
        <dbReference type="HAMAP-Rule" id="MF_03130"/>
    </source>
</evidence>
<evidence type="ECO:0000256" key="3">
    <source>
        <dbReference type="ARBA" id="ARBA00023315"/>
    </source>
</evidence>
<keyword evidence="2 4" id="KW-0168">Coated pit</keyword>
<keyword evidence="1 4" id="KW-0808">Transferase</keyword>
<sequence length="297" mass="33809">MEFPFNINHLFSERFSILDKTLVAGRIFLCPKTIFQPGYEQRICALCPQAQKLTTPVTSATKMQSQHHQLYLMKDGESRGAIVGFLKVGYKKLFLLDPQGLHVEAEPLCVLDFFITENLQRHGHGLELFHFMLQKMEPALMAYDRPSPKLLSFLAKHYRLTQSVPQVRFVDFLVSVDDHDSQIHLFADFFFLTYPAVPLAQPRSIAPKKPDGEIKPYSIAEREGSTRQQNALFCDGRRSRDGRVYLSHSRCRRLCFEQKGSASLDLVTVPVRHRGFGRGQASNLLVLEVVSGRASIQ</sequence>
<comment type="function">
    <text evidence="4">Specifically acetylates 'Lys-40' in alpha-tubulin on the lumenal side of microtubules. Promotes microtubule destabilization and accelerates microtubule dynamics; this activity may be independent of acetylation activity. Acetylates alpha-tubulin with a slow enzymatic rate, due to a catalytic site that is not optimized for acetyl transfer. Enters the microtubule through each end and diffuses quickly throughout the lumen of microtubules. Acetylates only long/old microtubules because of its slow acetylation rate since it does not have time to act on dynamically unstable microtubules before the enzyme is released. May be involved in neuron development.</text>
</comment>
<feature type="domain" description="N-acetyltransferase" evidence="5">
    <location>
        <begin position="1"/>
        <end position="177"/>
    </location>
</feature>
<dbReference type="PANTHER" id="PTHR12327:SF0">
    <property type="entry name" value="ALPHA-TUBULIN N-ACETYLTRANSFERASE 1"/>
    <property type="match status" value="1"/>
</dbReference>
<reference evidence="6" key="1">
    <citation type="submission" date="2025-08" db="UniProtKB">
        <authorList>
            <consortium name="Ensembl"/>
        </authorList>
    </citation>
    <scope>IDENTIFICATION</scope>
</reference>
<keyword evidence="7" id="KW-1185">Reference proteome</keyword>
<dbReference type="PANTHER" id="PTHR12327">
    <property type="entry name" value="ALPHA-TUBULIN N-ACETYLTRANSFERASE 1"/>
    <property type="match status" value="1"/>
</dbReference>
<accession>A0A3Q2YQ55</accession>
<dbReference type="GO" id="GO:0030424">
    <property type="term" value="C:axon"/>
    <property type="evidence" value="ECO:0007669"/>
    <property type="project" value="UniProtKB-SubCell"/>
</dbReference>
<dbReference type="Ensembl" id="ENSHCOT00000005438.1">
    <property type="protein sequence ID" value="ENSHCOP00000020731.1"/>
    <property type="gene ID" value="ENSHCOG00000000210.1"/>
</dbReference>
<dbReference type="GeneTree" id="ENSGT00390000008276"/>
<dbReference type="STRING" id="109280.ENSHCOP00000020731"/>
<keyword evidence="3 4" id="KW-0012">Acyltransferase</keyword>
<dbReference type="GO" id="GO:0048666">
    <property type="term" value="P:neuron development"/>
    <property type="evidence" value="ECO:0007669"/>
    <property type="project" value="UniProtKB-UniRule"/>
</dbReference>
<keyword evidence="4" id="KW-0206">Cytoskeleton</keyword>
<reference evidence="6" key="2">
    <citation type="submission" date="2025-09" db="UniProtKB">
        <authorList>
            <consortium name="Ensembl"/>
        </authorList>
    </citation>
    <scope>IDENTIFICATION</scope>
</reference>
<evidence type="ECO:0000256" key="2">
    <source>
        <dbReference type="ARBA" id="ARBA00023176"/>
    </source>
</evidence>
<dbReference type="GO" id="GO:0005925">
    <property type="term" value="C:focal adhesion"/>
    <property type="evidence" value="ECO:0007669"/>
    <property type="project" value="UniProtKB-SubCell"/>
</dbReference>
<dbReference type="GO" id="GO:0005737">
    <property type="term" value="C:cytoplasm"/>
    <property type="evidence" value="ECO:0007669"/>
    <property type="project" value="UniProtKB-SubCell"/>
</dbReference>
<dbReference type="GO" id="GO:0005819">
    <property type="term" value="C:spindle"/>
    <property type="evidence" value="ECO:0007669"/>
    <property type="project" value="UniProtKB-SubCell"/>
</dbReference>
<dbReference type="HAMAP" id="MF_03130">
    <property type="entry name" value="mec17"/>
    <property type="match status" value="1"/>
</dbReference>
<dbReference type="Gene3D" id="6.20.370.120">
    <property type="match status" value="1"/>
</dbReference>
<proteinExistence type="inferred from homology"/>
<dbReference type="InterPro" id="IPR038746">
    <property type="entry name" value="Atat"/>
</dbReference>
<evidence type="ECO:0000256" key="1">
    <source>
        <dbReference type="ARBA" id="ARBA00022679"/>
    </source>
</evidence>
<dbReference type="AlphaFoldDB" id="A0A3Q2YQ55"/>
<feature type="binding site" evidence="4">
    <location>
        <begin position="113"/>
        <end position="126"/>
    </location>
    <ligand>
        <name>acetyl-CoA</name>
        <dbReference type="ChEBI" id="CHEBI:57288"/>
    </ligand>
</feature>
<comment type="catalytic activity">
    <reaction evidence="4">
        <text>L-lysyl-[alpha-tubulin] + acetyl-CoA = N(6)-acetyl-L-lysyl-[alpha-tubulin] + CoA + H(+)</text>
        <dbReference type="Rhea" id="RHEA:15277"/>
        <dbReference type="Rhea" id="RHEA-COMP:11278"/>
        <dbReference type="Rhea" id="RHEA-COMP:11279"/>
        <dbReference type="ChEBI" id="CHEBI:15378"/>
        <dbReference type="ChEBI" id="CHEBI:29969"/>
        <dbReference type="ChEBI" id="CHEBI:57287"/>
        <dbReference type="ChEBI" id="CHEBI:57288"/>
        <dbReference type="ChEBI" id="CHEBI:61930"/>
        <dbReference type="EC" id="2.3.1.108"/>
    </reaction>
</comment>
<dbReference type="Gene3D" id="3.40.630.30">
    <property type="match status" value="1"/>
</dbReference>
<feature type="binding site" evidence="4">
    <location>
        <begin position="147"/>
        <end position="156"/>
    </location>
    <ligand>
        <name>acetyl-CoA</name>
        <dbReference type="ChEBI" id="CHEBI:57288"/>
    </ligand>
</feature>
<evidence type="ECO:0000259" key="5">
    <source>
        <dbReference type="PROSITE" id="PS51730"/>
    </source>
</evidence>